<accession>A0A6J4JRZ4</accession>
<evidence type="ECO:0000313" key="2">
    <source>
        <dbReference type="EMBL" id="CAA9286021.1"/>
    </source>
</evidence>
<reference evidence="2" key="1">
    <citation type="submission" date="2020-02" db="EMBL/GenBank/DDBJ databases">
        <authorList>
            <person name="Meier V. D."/>
        </authorList>
    </citation>
    <scope>NUCLEOTIDE SEQUENCE</scope>
    <source>
        <strain evidence="2">AVDCRST_MAG54</strain>
    </source>
</reference>
<dbReference type="Pfam" id="PF13472">
    <property type="entry name" value="Lipase_GDSL_2"/>
    <property type="match status" value="1"/>
</dbReference>
<name>A0A6J4JRZ4_9PSEU</name>
<dbReference type="InterPro" id="IPR053140">
    <property type="entry name" value="GDSL_Rv0518-like"/>
</dbReference>
<dbReference type="CDD" id="cd01832">
    <property type="entry name" value="SGNH_hydrolase_like_1"/>
    <property type="match status" value="1"/>
</dbReference>
<feature type="domain" description="SGNH hydrolase-type esterase" evidence="1">
    <location>
        <begin position="36"/>
        <end position="207"/>
    </location>
</feature>
<proteinExistence type="predicted"/>
<dbReference type="PANTHER" id="PTHR43784:SF2">
    <property type="entry name" value="GDSL-LIKE LIPASE_ACYLHYDROLASE, PUTATIVE (AFU_ORTHOLOGUE AFUA_2G00820)-RELATED"/>
    <property type="match status" value="1"/>
</dbReference>
<dbReference type="PANTHER" id="PTHR43784">
    <property type="entry name" value="GDSL-LIKE LIPASE/ACYLHYDROLASE, PUTATIVE (AFU_ORTHOLOGUE AFUA_2G00820)-RELATED"/>
    <property type="match status" value="1"/>
</dbReference>
<dbReference type="InterPro" id="IPR013830">
    <property type="entry name" value="SGNH_hydro"/>
</dbReference>
<gene>
    <name evidence="2" type="ORF">AVDCRST_MAG54-4038</name>
</gene>
<protein>
    <recommendedName>
        <fullName evidence="1">SGNH hydrolase-type esterase domain-containing protein</fullName>
    </recommendedName>
</protein>
<evidence type="ECO:0000259" key="1">
    <source>
        <dbReference type="Pfam" id="PF13472"/>
    </source>
</evidence>
<dbReference type="EMBL" id="CADCTH010000510">
    <property type="protein sequence ID" value="CAA9286021.1"/>
    <property type="molecule type" value="Genomic_DNA"/>
</dbReference>
<dbReference type="Gene3D" id="3.40.50.1110">
    <property type="entry name" value="SGNH hydrolase"/>
    <property type="match status" value="1"/>
</dbReference>
<dbReference type="InterPro" id="IPR036514">
    <property type="entry name" value="SGNH_hydro_sf"/>
</dbReference>
<sequence length="240" mass="25482">MAAPLLTRFEETDPSVLTPAGAASLLASAPWRRFAVVGDSLSAGTGGPTPGYASLGWPVRVADVLRRVHPDLAYLNTAVVGATSAEVLAQQADPMVTFAPDLVHVSSGANDLFVSDPDFAALERTLRRVFALAGGTGAVLTTFTLGRAFVVRRFPDFTDRVRRLNDIVRALAADPDAVLVDVEDHPVNDRADLLSADHVHFAAAGQAVLATEVVYALAATLGQPTSRPVHHRPQHPRRNT</sequence>
<dbReference type="AlphaFoldDB" id="A0A6J4JRZ4"/>
<dbReference type="SUPFAM" id="SSF52266">
    <property type="entry name" value="SGNH hydrolase"/>
    <property type="match status" value="1"/>
</dbReference>
<organism evidence="2">
    <name type="scientific">uncultured Actinomycetospora sp</name>
    <dbReference type="NCBI Taxonomy" id="1135996"/>
    <lineage>
        <taxon>Bacteria</taxon>
        <taxon>Bacillati</taxon>
        <taxon>Actinomycetota</taxon>
        <taxon>Actinomycetes</taxon>
        <taxon>Pseudonocardiales</taxon>
        <taxon>Pseudonocardiaceae</taxon>
        <taxon>Actinomycetospora</taxon>
        <taxon>environmental samples</taxon>
    </lineage>
</organism>